<gene>
    <name evidence="1" type="ORF">LV92_01781</name>
</gene>
<proteinExistence type="predicted"/>
<dbReference type="AlphaFoldDB" id="A0A327R8V2"/>
<dbReference type="Proteomes" id="UP000249696">
    <property type="component" value="Unassembled WGS sequence"/>
</dbReference>
<name>A0A327R8V2_9FLAO</name>
<organism evidence="1 2">
    <name type="scientific">Arenibacter echinorum</name>
    <dbReference type="NCBI Taxonomy" id="440515"/>
    <lineage>
        <taxon>Bacteria</taxon>
        <taxon>Pseudomonadati</taxon>
        <taxon>Bacteroidota</taxon>
        <taxon>Flavobacteriia</taxon>
        <taxon>Flavobacteriales</taxon>
        <taxon>Flavobacteriaceae</taxon>
        <taxon>Arenibacter</taxon>
    </lineage>
</organism>
<protein>
    <submittedName>
        <fullName evidence="1">Uncharacterized protein</fullName>
    </submittedName>
</protein>
<evidence type="ECO:0000313" key="2">
    <source>
        <dbReference type="Proteomes" id="UP000249696"/>
    </source>
</evidence>
<comment type="caution">
    <text evidence="1">The sequence shown here is derived from an EMBL/GenBank/DDBJ whole genome shotgun (WGS) entry which is preliminary data.</text>
</comment>
<evidence type="ECO:0000313" key="1">
    <source>
        <dbReference type="EMBL" id="RAJ12545.1"/>
    </source>
</evidence>
<reference evidence="1 2" key="1">
    <citation type="submission" date="2018-06" db="EMBL/GenBank/DDBJ databases">
        <title>Genomic Encyclopedia of Archaeal and Bacterial Type Strains, Phase II (KMG-II): from individual species to whole genera.</title>
        <authorList>
            <person name="Goeker M."/>
        </authorList>
    </citation>
    <scope>NUCLEOTIDE SEQUENCE [LARGE SCALE GENOMIC DNA]</scope>
    <source>
        <strain evidence="1 2">DSM 23522</strain>
    </source>
</reference>
<accession>A0A327R8V2</accession>
<keyword evidence="2" id="KW-1185">Reference proteome</keyword>
<dbReference type="EMBL" id="QLLN01000003">
    <property type="protein sequence ID" value="RAJ12545.1"/>
    <property type="molecule type" value="Genomic_DNA"/>
</dbReference>
<sequence length="71" mass="8229">MIIKAQPEAIQITLNKSGPITYHHRAHIIKNTKHLNSYYPKSLRHKNGFPTFEILDSNPLNLELNHKSINK</sequence>